<dbReference type="Proteomes" id="UP000501387">
    <property type="component" value="Chromosome"/>
</dbReference>
<protein>
    <submittedName>
        <fullName evidence="1">Uncharacterized protein</fullName>
    </submittedName>
</protein>
<accession>A0A6G8FHE9</accession>
<reference evidence="1 2" key="1">
    <citation type="submission" date="2020-03" db="EMBL/GenBank/DDBJ databases">
        <title>Leucobacter sp. nov., isolated from beetles.</title>
        <authorList>
            <person name="Hyun D.-W."/>
            <person name="Bae J.-W."/>
        </authorList>
    </citation>
    <scope>NUCLEOTIDE SEQUENCE [LARGE SCALE GENOMIC DNA]</scope>
    <source>
        <strain evidence="1 2">HDW9B</strain>
    </source>
</reference>
<gene>
    <name evidence="1" type="ORF">G7067_03645</name>
</gene>
<dbReference type="EMBL" id="CP049934">
    <property type="protein sequence ID" value="QIM15713.1"/>
    <property type="molecule type" value="Genomic_DNA"/>
</dbReference>
<evidence type="ECO:0000313" key="2">
    <source>
        <dbReference type="Proteomes" id="UP000501387"/>
    </source>
</evidence>
<dbReference type="KEGG" id="lins:G7067_03645"/>
<sequence length="218" mass="23591">MEQITADSPPQSSPTLVALATLLEAGADAPNEDIAMIQHADQLTRRSRELLHELVVAAREHGTSWQSIGDALGISRQAAFKRFSTQHEGELMSSHTIDLIERTHQVFKDLGAENYEAVRAHMTYTCARALTKRKIRGVWSQVTADSGQLTGCVDSTAQTPDGANALSKFANRRLIAGTVVQTTLQHEAGEWLGRVAYNNSGKITGLLIAAPGSENLAF</sequence>
<keyword evidence="2" id="KW-1185">Reference proteome</keyword>
<evidence type="ECO:0000313" key="1">
    <source>
        <dbReference type="EMBL" id="QIM15713.1"/>
    </source>
</evidence>
<name>A0A6G8FHE9_9MICO</name>
<organism evidence="1 2">
    <name type="scientific">Leucobacter insecticola</name>
    <dbReference type="NCBI Taxonomy" id="2714934"/>
    <lineage>
        <taxon>Bacteria</taxon>
        <taxon>Bacillati</taxon>
        <taxon>Actinomycetota</taxon>
        <taxon>Actinomycetes</taxon>
        <taxon>Micrococcales</taxon>
        <taxon>Microbacteriaceae</taxon>
        <taxon>Leucobacter</taxon>
    </lineage>
</organism>
<proteinExistence type="predicted"/>
<dbReference type="AlphaFoldDB" id="A0A6G8FHE9"/>
<dbReference type="RefSeq" id="WP_166322059.1">
    <property type="nucleotide sequence ID" value="NZ_CP049934.1"/>
</dbReference>